<dbReference type="OrthoDB" id="10654696at2759"/>
<evidence type="ECO:0000313" key="3">
    <source>
        <dbReference type="Proteomes" id="UP000792457"/>
    </source>
</evidence>
<dbReference type="Proteomes" id="UP000792457">
    <property type="component" value="Unassembled WGS sequence"/>
</dbReference>
<feature type="coiled-coil region" evidence="1">
    <location>
        <begin position="106"/>
        <end position="140"/>
    </location>
</feature>
<reference evidence="2" key="2">
    <citation type="submission" date="2017-10" db="EMBL/GenBank/DDBJ databases">
        <title>Ladona fulva Genome sequencing and assembly.</title>
        <authorList>
            <person name="Murali S."/>
            <person name="Richards S."/>
            <person name="Bandaranaike D."/>
            <person name="Bellair M."/>
            <person name="Blankenburg K."/>
            <person name="Chao H."/>
            <person name="Dinh H."/>
            <person name="Doddapaneni H."/>
            <person name="Dugan-Rocha S."/>
            <person name="Elkadiri S."/>
            <person name="Gnanaolivu R."/>
            <person name="Hernandez B."/>
            <person name="Skinner E."/>
            <person name="Javaid M."/>
            <person name="Lee S."/>
            <person name="Li M."/>
            <person name="Ming W."/>
            <person name="Munidasa M."/>
            <person name="Muniz J."/>
            <person name="Nguyen L."/>
            <person name="Hughes D."/>
            <person name="Osuji N."/>
            <person name="Pu L.-L."/>
            <person name="Puazo M."/>
            <person name="Qu C."/>
            <person name="Quiroz J."/>
            <person name="Raj R."/>
            <person name="Weissenberger G."/>
            <person name="Xin Y."/>
            <person name="Zou X."/>
            <person name="Han Y."/>
            <person name="Worley K."/>
            <person name="Muzny D."/>
            <person name="Gibbs R."/>
        </authorList>
    </citation>
    <scope>NUCLEOTIDE SEQUENCE</scope>
    <source>
        <strain evidence="2">Sampled in the wild</strain>
    </source>
</reference>
<dbReference type="AlphaFoldDB" id="A0A8K0JZL0"/>
<protein>
    <submittedName>
        <fullName evidence="2">Uncharacterized protein</fullName>
    </submittedName>
</protein>
<dbReference type="EMBL" id="KZ308238">
    <property type="protein sequence ID" value="KAG8225459.1"/>
    <property type="molecule type" value="Genomic_DNA"/>
</dbReference>
<name>A0A8K0JZL0_LADFU</name>
<evidence type="ECO:0000256" key="1">
    <source>
        <dbReference type="SAM" id="Coils"/>
    </source>
</evidence>
<reference evidence="2" key="1">
    <citation type="submission" date="2013-04" db="EMBL/GenBank/DDBJ databases">
        <authorList>
            <person name="Qu J."/>
            <person name="Murali S.C."/>
            <person name="Bandaranaike D."/>
            <person name="Bellair M."/>
            <person name="Blankenburg K."/>
            <person name="Chao H."/>
            <person name="Dinh H."/>
            <person name="Doddapaneni H."/>
            <person name="Downs B."/>
            <person name="Dugan-Rocha S."/>
            <person name="Elkadiri S."/>
            <person name="Gnanaolivu R.D."/>
            <person name="Hernandez B."/>
            <person name="Javaid M."/>
            <person name="Jayaseelan J.C."/>
            <person name="Lee S."/>
            <person name="Li M."/>
            <person name="Ming W."/>
            <person name="Munidasa M."/>
            <person name="Muniz J."/>
            <person name="Nguyen L."/>
            <person name="Ongeri F."/>
            <person name="Osuji N."/>
            <person name="Pu L.-L."/>
            <person name="Puazo M."/>
            <person name="Qu C."/>
            <person name="Quiroz J."/>
            <person name="Raj R."/>
            <person name="Weissenberger G."/>
            <person name="Xin Y."/>
            <person name="Zou X."/>
            <person name="Han Y."/>
            <person name="Richards S."/>
            <person name="Worley K."/>
            <person name="Muzny D."/>
            <person name="Gibbs R."/>
        </authorList>
    </citation>
    <scope>NUCLEOTIDE SEQUENCE</scope>
    <source>
        <strain evidence="2">Sampled in the wild</strain>
    </source>
</reference>
<accession>A0A8K0JZL0</accession>
<keyword evidence="1" id="KW-0175">Coiled coil</keyword>
<sequence>MVERRAKHQHTLENLNLGEKKLPYRSKALLESCSKCCQILGLNELNHTNLLLKKADLMLEMKECDDTISKFEEYKLDLILSHLQEQNAAMESDTGKGIFVEVIETLENVTGKNQFYKEKIRNYEEKIRELEAKIPKCDIELNFDTVLENDARIKSMNEEIKSLSLKLADPVKLPPNMILAKERLKQAKDELEKVKLELSSKIENVVKLS</sequence>
<organism evidence="2 3">
    <name type="scientific">Ladona fulva</name>
    <name type="common">Scarce chaser dragonfly</name>
    <name type="synonym">Libellula fulva</name>
    <dbReference type="NCBI Taxonomy" id="123851"/>
    <lineage>
        <taxon>Eukaryota</taxon>
        <taxon>Metazoa</taxon>
        <taxon>Ecdysozoa</taxon>
        <taxon>Arthropoda</taxon>
        <taxon>Hexapoda</taxon>
        <taxon>Insecta</taxon>
        <taxon>Pterygota</taxon>
        <taxon>Palaeoptera</taxon>
        <taxon>Odonata</taxon>
        <taxon>Epiprocta</taxon>
        <taxon>Anisoptera</taxon>
        <taxon>Libelluloidea</taxon>
        <taxon>Libellulidae</taxon>
        <taxon>Ladona</taxon>
    </lineage>
</organism>
<evidence type="ECO:0000313" key="2">
    <source>
        <dbReference type="EMBL" id="KAG8225459.1"/>
    </source>
</evidence>
<proteinExistence type="predicted"/>
<gene>
    <name evidence="2" type="ORF">J437_LFUL004460</name>
</gene>
<comment type="caution">
    <text evidence="2">The sequence shown here is derived from an EMBL/GenBank/DDBJ whole genome shotgun (WGS) entry which is preliminary data.</text>
</comment>
<feature type="coiled-coil region" evidence="1">
    <location>
        <begin position="177"/>
        <end position="204"/>
    </location>
</feature>
<keyword evidence="3" id="KW-1185">Reference proteome</keyword>